<proteinExistence type="predicted"/>
<name>C4YAM8_CLAL4</name>
<dbReference type="KEGG" id="clu:CLUG_05256"/>
<evidence type="ECO:0000313" key="3">
    <source>
        <dbReference type="Proteomes" id="UP000007703"/>
    </source>
</evidence>
<gene>
    <name evidence="2" type="ORF">CLUG_05256</name>
</gene>
<dbReference type="InParanoid" id="C4YAM8"/>
<accession>C4YAM8</accession>
<evidence type="ECO:0000256" key="1">
    <source>
        <dbReference type="SAM" id="MobiDB-lite"/>
    </source>
</evidence>
<dbReference type="AlphaFoldDB" id="C4YAM8"/>
<dbReference type="Proteomes" id="UP000007703">
    <property type="component" value="Unassembled WGS sequence"/>
</dbReference>
<protein>
    <submittedName>
        <fullName evidence="2">Uncharacterized protein</fullName>
    </submittedName>
</protein>
<feature type="region of interest" description="Disordered" evidence="1">
    <location>
        <begin position="192"/>
        <end position="220"/>
    </location>
</feature>
<reference evidence="2 3" key="1">
    <citation type="journal article" date="2009" name="Nature">
        <title>Evolution of pathogenicity and sexual reproduction in eight Candida genomes.</title>
        <authorList>
            <person name="Butler G."/>
            <person name="Rasmussen M.D."/>
            <person name="Lin M.F."/>
            <person name="Santos M.A."/>
            <person name="Sakthikumar S."/>
            <person name="Munro C.A."/>
            <person name="Rheinbay E."/>
            <person name="Grabherr M."/>
            <person name="Forche A."/>
            <person name="Reedy J.L."/>
            <person name="Agrafioti I."/>
            <person name="Arnaud M.B."/>
            <person name="Bates S."/>
            <person name="Brown A.J."/>
            <person name="Brunke S."/>
            <person name="Costanzo M.C."/>
            <person name="Fitzpatrick D.A."/>
            <person name="de Groot P.W."/>
            <person name="Harris D."/>
            <person name="Hoyer L.L."/>
            <person name="Hube B."/>
            <person name="Klis F.M."/>
            <person name="Kodira C."/>
            <person name="Lennard N."/>
            <person name="Logue M.E."/>
            <person name="Martin R."/>
            <person name="Neiman A.M."/>
            <person name="Nikolaou E."/>
            <person name="Quail M.A."/>
            <person name="Quinn J."/>
            <person name="Santos M.C."/>
            <person name="Schmitzberger F.F."/>
            <person name="Sherlock G."/>
            <person name="Shah P."/>
            <person name="Silverstein K.A."/>
            <person name="Skrzypek M.S."/>
            <person name="Soll D."/>
            <person name="Staggs R."/>
            <person name="Stansfield I."/>
            <person name="Stumpf M.P."/>
            <person name="Sudbery P.E."/>
            <person name="Srikantha T."/>
            <person name="Zeng Q."/>
            <person name="Berman J."/>
            <person name="Berriman M."/>
            <person name="Heitman J."/>
            <person name="Gow N.A."/>
            <person name="Lorenz M.C."/>
            <person name="Birren B.W."/>
            <person name="Kellis M."/>
            <person name="Cuomo C.A."/>
        </authorList>
    </citation>
    <scope>NUCLEOTIDE SEQUENCE [LARGE SCALE GENOMIC DNA]</scope>
    <source>
        <strain evidence="2 3">ATCC 42720</strain>
    </source>
</reference>
<organism evidence="2 3">
    <name type="scientific">Clavispora lusitaniae (strain ATCC 42720)</name>
    <name type="common">Yeast</name>
    <name type="synonym">Candida lusitaniae</name>
    <dbReference type="NCBI Taxonomy" id="306902"/>
    <lineage>
        <taxon>Eukaryota</taxon>
        <taxon>Fungi</taxon>
        <taxon>Dikarya</taxon>
        <taxon>Ascomycota</taxon>
        <taxon>Saccharomycotina</taxon>
        <taxon>Pichiomycetes</taxon>
        <taxon>Metschnikowiaceae</taxon>
        <taxon>Clavispora</taxon>
    </lineage>
</organism>
<feature type="region of interest" description="Disordered" evidence="1">
    <location>
        <begin position="68"/>
        <end position="154"/>
    </location>
</feature>
<dbReference type="EMBL" id="CH408082">
    <property type="protein sequence ID" value="EEQ41129.1"/>
    <property type="molecule type" value="Genomic_DNA"/>
</dbReference>
<sequence length="265" mass="29536">MYMGLVSVPQTGHSGLHHLLSQSEDTVHQSLGRWRTARNININGHDSVTPTHHRVRVMVVASTIGTRAHRNDPSRVGHSIVNSSQRRSHFVGQSAGNNHDIGSTRRRSENNTQSVSVISGSRNMHHLHGATGQTKSHGPERRLSCPHGNGIQRRQGIVDGRRSGFSRHQWQVCFHRSWGQVLGRKTHLLGGKTERSERGRCSGFHNSSGQSKHGGNGQSKESFVDRTFCEVFRTAISTYCSMVIGPPKRHGCRIRDLCRNCDLRI</sequence>
<dbReference type="VEuPathDB" id="FungiDB:CLUG_05256"/>
<feature type="compositionally biased region" description="Polar residues" evidence="1">
    <location>
        <begin position="110"/>
        <end position="122"/>
    </location>
</feature>
<dbReference type="HOGENOM" id="CLU_1049746_0_0_1"/>
<evidence type="ECO:0000313" key="2">
    <source>
        <dbReference type="EMBL" id="EEQ41129.1"/>
    </source>
</evidence>